<dbReference type="EMBL" id="QJKI01000003">
    <property type="protein sequence ID" value="PXX80860.1"/>
    <property type="molecule type" value="Genomic_DNA"/>
</dbReference>
<dbReference type="OrthoDB" id="6088517at2"/>
<evidence type="ECO:0000313" key="1">
    <source>
        <dbReference type="EMBL" id="PXX80860.1"/>
    </source>
</evidence>
<sequence>MSLQPRLLLLHKHRTSGRVRYLRLPDGMLAFAPLPALAMLRDPGYAPKLYFHPATVTREAEAWLALPAGSIELDAEFHCWVDTPEGDVPVLLGAFTAIDPPFDAAERCAGRFIQLTEARQCREVELEILRLAYEHVLG</sequence>
<dbReference type="AlphaFoldDB" id="A0A318KT03"/>
<evidence type="ECO:0000313" key="2">
    <source>
        <dbReference type="Proteomes" id="UP000247555"/>
    </source>
</evidence>
<protein>
    <submittedName>
        <fullName evidence="1">Uncharacterized protein</fullName>
    </submittedName>
</protein>
<accession>A0A318KT03</accession>
<comment type="caution">
    <text evidence="1">The sequence shown here is derived from an EMBL/GenBank/DDBJ whole genome shotgun (WGS) entry which is preliminary data.</text>
</comment>
<name>A0A318KT03_9NEIS</name>
<dbReference type="RefSeq" id="WP_110389887.1">
    <property type="nucleotide sequence ID" value="NZ_CALCOA010000149.1"/>
</dbReference>
<reference evidence="1 2" key="1">
    <citation type="submission" date="2018-05" db="EMBL/GenBank/DDBJ databases">
        <title>Genomic Encyclopedia of Type Strains, Phase IV (KMG-IV): sequencing the most valuable type-strain genomes for metagenomic binning, comparative biology and taxonomic classification.</title>
        <authorList>
            <person name="Goeker M."/>
        </authorList>
    </citation>
    <scope>NUCLEOTIDE SEQUENCE [LARGE SCALE GENOMIC DNA]</scope>
    <source>
        <strain evidence="1 2">DSM 29661</strain>
    </source>
</reference>
<dbReference type="Proteomes" id="UP000247555">
    <property type="component" value="Unassembled WGS sequence"/>
</dbReference>
<organism evidence="1 2">
    <name type="scientific">Rivihabitans pingtungensis</name>
    <dbReference type="NCBI Taxonomy" id="1054498"/>
    <lineage>
        <taxon>Bacteria</taxon>
        <taxon>Pseudomonadati</taxon>
        <taxon>Pseudomonadota</taxon>
        <taxon>Betaproteobacteria</taxon>
        <taxon>Neisseriales</taxon>
        <taxon>Aquaspirillaceae</taxon>
        <taxon>Rivihabitans</taxon>
    </lineage>
</organism>
<keyword evidence="2" id="KW-1185">Reference proteome</keyword>
<proteinExistence type="predicted"/>
<gene>
    <name evidence="1" type="ORF">DFR34_103203</name>
</gene>